<evidence type="ECO:0000313" key="2">
    <source>
        <dbReference type="Proteomes" id="UP000509429"/>
    </source>
</evidence>
<evidence type="ECO:0000313" key="1">
    <source>
        <dbReference type="EMBL" id="QKQ24073.1"/>
    </source>
</evidence>
<reference evidence="1 2" key="1">
    <citation type="submission" date="2020-05" db="EMBL/GenBank/DDBJ databases">
        <title>Horizontal transmission and recombination maintain forever young bacterial symbiont genomes.</title>
        <authorList>
            <person name="Russell S.L."/>
            <person name="Pepper-Tunick E."/>
            <person name="Svedberg J."/>
            <person name="Byrne A."/>
            <person name="Ruelas Castillo J."/>
            <person name="Vollmers C."/>
            <person name="Beinart R.A."/>
            <person name="Corbett-Detig R."/>
        </authorList>
    </citation>
    <scope>NUCLEOTIDE SEQUENCE [LARGE SCALE GENOMIC DNA]</scope>
    <source>
        <strain evidence="1">JDF_Ridge</strain>
    </source>
</reference>
<protein>
    <submittedName>
        <fullName evidence="1">Uncharacterized protein</fullName>
    </submittedName>
</protein>
<dbReference type="EMBL" id="CP054490">
    <property type="protein sequence ID" value="QKQ24073.1"/>
    <property type="molecule type" value="Genomic_DNA"/>
</dbReference>
<gene>
    <name evidence="1" type="ORF">HUE58_02650</name>
</gene>
<name>A0A6N0HP24_9GAMM</name>
<dbReference type="KEGG" id="reo:HUE58_02650"/>
<dbReference type="RefSeq" id="WP_174605512.1">
    <property type="nucleotide sequence ID" value="NZ_CP054490.1"/>
</dbReference>
<dbReference type="Proteomes" id="UP000509429">
    <property type="component" value="Chromosome"/>
</dbReference>
<keyword evidence="2" id="KW-1185">Reference proteome</keyword>
<dbReference type="AlphaFoldDB" id="A0A6N0HP24"/>
<accession>A0A6N0HP24</accession>
<proteinExistence type="predicted"/>
<sequence>MIRFILSIIIILALIGGAVQFIATDESWSLVMNKEVALSSVQNGAIAIYEFIEVLISDADKIKGVDLTTTK</sequence>
<organism evidence="1 2">
    <name type="scientific">Candidatus Ruthia endofausta</name>
    <dbReference type="NCBI Taxonomy" id="2738852"/>
    <lineage>
        <taxon>Bacteria</taxon>
        <taxon>Pseudomonadati</taxon>
        <taxon>Pseudomonadota</taxon>
        <taxon>Gammaproteobacteria</taxon>
        <taxon>Candidatus Pseudothioglobaceae</taxon>
        <taxon>Candidatus Ruthturnera</taxon>
    </lineage>
</organism>